<sequence length="93" mass="9942">MPKRPLPRSRYIALSAAAVARAEANGVPGLPDALWYATYDGNDTTSADFPFSPALWSGHRRGHQYAVGERETYGGATVTVDHDAWDAPVAVVG</sequence>
<dbReference type="RefSeq" id="WP_266600052.1">
    <property type="nucleotide sequence ID" value="NZ_JAPHNL010000146.1"/>
</dbReference>
<proteinExistence type="predicted"/>
<name>A0ABT3TYH1_9ACTN</name>
<dbReference type="Proteomes" id="UP001163064">
    <property type="component" value="Unassembled WGS sequence"/>
</dbReference>
<organism evidence="1 2">
    <name type="scientific">Streptomyces beihaiensis</name>
    <dbReference type="NCBI Taxonomy" id="2984495"/>
    <lineage>
        <taxon>Bacteria</taxon>
        <taxon>Bacillati</taxon>
        <taxon>Actinomycetota</taxon>
        <taxon>Actinomycetes</taxon>
        <taxon>Kitasatosporales</taxon>
        <taxon>Streptomycetaceae</taxon>
        <taxon>Streptomyces</taxon>
    </lineage>
</organism>
<protein>
    <submittedName>
        <fullName evidence="1">DUF1906 domain-containing protein</fullName>
    </submittedName>
</protein>
<accession>A0ABT3TYH1</accession>
<comment type="caution">
    <text evidence="1">The sequence shown here is derived from an EMBL/GenBank/DDBJ whole genome shotgun (WGS) entry which is preliminary data.</text>
</comment>
<dbReference type="EMBL" id="JAPHNL010000146">
    <property type="protein sequence ID" value="MCX3061033.1"/>
    <property type="molecule type" value="Genomic_DNA"/>
</dbReference>
<evidence type="ECO:0000313" key="1">
    <source>
        <dbReference type="EMBL" id="MCX3061033.1"/>
    </source>
</evidence>
<evidence type="ECO:0000313" key="2">
    <source>
        <dbReference type="Proteomes" id="UP001163064"/>
    </source>
</evidence>
<gene>
    <name evidence="1" type="ORF">OFY01_14955</name>
</gene>
<reference evidence="1" key="1">
    <citation type="submission" date="2022-10" db="EMBL/GenBank/DDBJ databases">
        <title>Streptomyces beihaiensis sp. nov., a chitin degrading actinobacterium, isolated from shrimp pond soil.</title>
        <authorList>
            <person name="Xie J."/>
            <person name="Shen N."/>
        </authorList>
    </citation>
    <scope>NUCLEOTIDE SEQUENCE</scope>
    <source>
        <strain evidence="1">GXMU-J5</strain>
    </source>
</reference>
<keyword evidence="2" id="KW-1185">Reference proteome</keyword>